<evidence type="ECO:0000256" key="4">
    <source>
        <dbReference type="ARBA" id="ARBA00022617"/>
    </source>
</evidence>
<evidence type="ECO:0000256" key="6">
    <source>
        <dbReference type="ARBA" id="ARBA00022723"/>
    </source>
</evidence>
<dbReference type="GO" id="GO:0020037">
    <property type="term" value="F:heme binding"/>
    <property type="evidence" value="ECO:0007669"/>
    <property type="project" value="InterPro"/>
</dbReference>
<comment type="similarity">
    <text evidence="3">Belongs to the cytochrome P450 family.</text>
</comment>
<proteinExistence type="inferred from homology"/>
<comment type="cofactor">
    <cofactor evidence="1 12">
        <name>heme</name>
        <dbReference type="ChEBI" id="CHEBI:30413"/>
    </cofactor>
</comment>
<dbReference type="InterPro" id="IPR001128">
    <property type="entry name" value="Cyt_P450"/>
</dbReference>
<keyword evidence="9 12" id="KW-0408">Iron</keyword>
<keyword evidence="11" id="KW-0472">Membrane</keyword>
<dbReference type="PRINTS" id="PR00385">
    <property type="entry name" value="P450"/>
</dbReference>
<evidence type="ECO:0000256" key="11">
    <source>
        <dbReference type="ARBA" id="ARBA00023136"/>
    </source>
</evidence>
<evidence type="ECO:0000256" key="8">
    <source>
        <dbReference type="ARBA" id="ARBA00023002"/>
    </source>
</evidence>
<dbReference type="RefSeq" id="XP_003283558.1">
    <property type="nucleotide sequence ID" value="XM_003283510.1"/>
</dbReference>
<keyword evidence="10" id="KW-0503">Monooxygenase</keyword>
<dbReference type="InterPro" id="IPR002401">
    <property type="entry name" value="Cyt_P450_E_grp-I"/>
</dbReference>
<dbReference type="AlphaFoldDB" id="F0Z7Y7"/>
<dbReference type="Proteomes" id="UP000001064">
    <property type="component" value="Unassembled WGS sequence"/>
</dbReference>
<keyword evidence="7" id="KW-1133">Transmembrane helix</keyword>
<evidence type="ECO:0000256" key="10">
    <source>
        <dbReference type="ARBA" id="ARBA00023033"/>
    </source>
</evidence>
<evidence type="ECO:0000313" key="13">
    <source>
        <dbReference type="EMBL" id="EGC39929.1"/>
    </source>
</evidence>
<dbReference type="PANTHER" id="PTHR24303">
    <property type="entry name" value="HEME-BINDING MONOOXYGENASE FAMILY"/>
    <property type="match status" value="1"/>
</dbReference>
<comment type="subcellular location">
    <subcellularLocation>
        <location evidence="2">Membrane</location>
        <topology evidence="2">Single-pass membrane protein</topology>
    </subcellularLocation>
</comment>
<evidence type="ECO:0000256" key="1">
    <source>
        <dbReference type="ARBA" id="ARBA00001971"/>
    </source>
</evidence>
<feature type="binding site" description="axial binding residue" evidence="12">
    <location>
        <position position="430"/>
    </location>
    <ligand>
        <name>heme</name>
        <dbReference type="ChEBI" id="CHEBI:30413"/>
    </ligand>
    <ligandPart>
        <name>Fe</name>
        <dbReference type="ChEBI" id="CHEBI:18248"/>
    </ligandPart>
</feature>
<dbReference type="GO" id="GO:0005506">
    <property type="term" value="F:iron ion binding"/>
    <property type="evidence" value="ECO:0007669"/>
    <property type="project" value="InterPro"/>
</dbReference>
<organism evidence="13 14">
    <name type="scientific">Dictyostelium purpureum</name>
    <name type="common">Slime mold</name>
    <dbReference type="NCBI Taxonomy" id="5786"/>
    <lineage>
        <taxon>Eukaryota</taxon>
        <taxon>Amoebozoa</taxon>
        <taxon>Evosea</taxon>
        <taxon>Eumycetozoa</taxon>
        <taxon>Dictyostelia</taxon>
        <taxon>Dictyosteliales</taxon>
        <taxon>Dictyosteliaceae</taxon>
        <taxon>Dictyostelium</taxon>
    </lineage>
</organism>
<keyword evidence="14" id="KW-1185">Reference proteome</keyword>
<dbReference type="GO" id="GO:0016020">
    <property type="term" value="C:membrane"/>
    <property type="evidence" value="ECO:0007669"/>
    <property type="project" value="UniProtKB-SubCell"/>
</dbReference>
<dbReference type="EMBL" id="GL870949">
    <property type="protein sequence ID" value="EGC39929.1"/>
    <property type="molecule type" value="Genomic_DNA"/>
</dbReference>
<dbReference type="PRINTS" id="PR00463">
    <property type="entry name" value="EP450I"/>
</dbReference>
<dbReference type="STRING" id="5786.F0Z7Y7"/>
<dbReference type="Gene3D" id="1.10.630.10">
    <property type="entry name" value="Cytochrome P450"/>
    <property type="match status" value="1"/>
</dbReference>
<dbReference type="OrthoDB" id="1055148at2759"/>
<dbReference type="PANTHER" id="PTHR24303:SF32">
    <property type="entry name" value="CYTOCHROME P450 513C1-RELATED"/>
    <property type="match status" value="1"/>
</dbReference>
<evidence type="ECO:0000256" key="5">
    <source>
        <dbReference type="ARBA" id="ARBA00022692"/>
    </source>
</evidence>
<dbReference type="VEuPathDB" id="AmoebaDB:DICPUDRAFT_74512"/>
<keyword evidence="6 12" id="KW-0479">Metal-binding</keyword>
<dbReference type="GeneID" id="10509463"/>
<evidence type="ECO:0000256" key="7">
    <source>
        <dbReference type="ARBA" id="ARBA00022989"/>
    </source>
</evidence>
<dbReference type="eggNOG" id="KOG0156">
    <property type="taxonomic scope" value="Eukaryota"/>
</dbReference>
<keyword evidence="5" id="KW-0812">Transmembrane</keyword>
<name>F0Z7Y7_DICPU</name>
<gene>
    <name evidence="13" type="ORF">DICPUDRAFT_74512</name>
</gene>
<evidence type="ECO:0000256" key="3">
    <source>
        <dbReference type="ARBA" id="ARBA00010617"/>
    </source>
</evidence>
<dbReference type="OMA" id="MEEGPGM"/>
<sequence>MNIIIQLVLRINNGAIEKNDRIRRINSKIPGPKGLPFFGNILAVRGNRHLKYQQYYKEYGPVFRVKYGTIERVVLTGYPILKEAFIDHAELFQPRFLRENNIIVKLYSQQKFKGLIFSNGDYHKNLKSVILSELTATKIKKMEVHINEESKRLCELLEKRANEGKEFVMNKYFNLFSINIILRFLFGINYPYDDLNESSVEVIEVIQRFFKLLSEPVLSDYLAFPHPFPERPREFYRCFRKLAKNILKLIGNYKSKRSSTGSDEHGAIIDKLLIELEKGNITNMGLVSICVDVLIAGADTVGQTLMFSFIAMANDQSIQEKLYQTLNAAIPPNEDYSYSKYKLTIPYLSLVVKETFRKYPVGVLGLPHMTTEDVVIGGHTIAKGTQIIQNLYASHRSEEFWNQPDEFIPERFLEKDVGTLHHFAVGPRNCLGYSLAECEVTSAIATLIRNFNFINPNPTQPLNDEGDFSIALIAPQTKLLVKKRHNLVL</sequence>
<evidence type="ECO:0000256" key="2">
    <source>
        <dbReference type="ARBA" id="ARBA00004167"/>
    </source>
</evidence>
<dbReference type="InterPro" id="IPR036396">
    <property type="entry name" value="Cyt_P450_sf"/>
</dbReference>
<dbReference type="KEGG" id="dpp:DICPUDRAFT_74512"/>
<protein>
    <recommendedName>
        <fullName evidence="15">Cytochrome P450 family protein</fullName>
    </recommendedName>
</protein>
<evidence type="ECO:0000313" key="14">
    <source>
        <dbReference type="Proteomes" id="UP000001064"/>
    </source>
</evidence>
<dbReference type="InParanoid" id="F0Z7Y7"/>
<dbReference type="GO" id="GO:0016705">
    <property type="term" value="F:oxidoreductase activity, acting on paired donors, with incorporation or reduction of molecular oxygen"/>
    <property type="evidence" value="ECO:0007669"/>
    <property type="project" value="InterPro"/>
</dbReference>
<dbReference type="SUPFAM" id="SSF48264">
    <property type="entry name" value="Cytochrome P450"/>
    <property type="match status" value="1"/>
</dbReference>
<dbReference type="Pfam" id="PF00067">
    <property type="entry name" value="p450"/>
    <property type="match status" value="1"/>
</dbReference>
<keyword evidence="4 12" id="KW-0349">Heme</keyword>
<evidence type="ECO:0000256" key="9">
    <source>
        <dbReference type="ARBA" id="ARBA00023004"/>
    </source>
</evidence>
<dbReference type="CDD" id="cd20617">
    <property type="entry name" value="CYP1_2-like"/>
    <property type="match status" value="1"/>
</dbReference>
<dbReference type="GO" id="GO:0004497">
    <property type="term" value="F:monooxygenase activity"/>
    <property type="evidence" value="ECO:0007669"/>
    <property type="project" value="UniProtKB-KW"/>
</dbReference>
<evidence type="ECO:0008006" key="15">
    <source>
        <dbReference type="Google" id="ProtNLM"/>
    </source>
</evidence>
<accession>F0Z7Y7</accession>
<reference evidence="14" key="1">
    <citation type="journal article" date="2011" name="Genome Biol.">
        <title>Comparative genomics of the social amoebae Dictyostelium discoideum and Dictyostelium purpureum.</title>
        <authorList>
            <consortium name="US DOE Joint Genome Institute (JGI-PGF)"/>
            <person name="Sucgang R."/>
            <person name="Kuo A."/>
            <person name="Tian X."/>
            <person name="Salerno W."/>
            <person name="Parikh A."/>
            <person name="Feasley C.L."/>
            <person name="Dalin E."/>
            <person name="Tu H."/>
            <person name="Huang E."/>
            <person name="Barry K."/>
            <person name="Lindquist E."/>
            <person name="Shapiro H."/>
            <person name="Bruce D."/>
            <person name="Schmutz J."/>
            <person name="Salamov A."/>
            <person name="Fey P."/>
            <person name="Gaudet P."/>
            <person name="Anjard C."/>
            <person name="Babu M.M."/>
            <person name="Basu S."/>
            <person name="Bushmanova Y."/>
            <person name="van der Wel H."/>
            <person name="Katoh-Kurasawa M."/>
            <person name="Dinh C."/>
            <person name="Coutinho P.M."/>
            <person name="Saito T."/>
            <person name="Elias M."/>
            <person name="Schaap P."/>
            <person name="Kay R.R."/>
            <person name="Henrissat B."/>
            <person name="Eichinger L."/>
            <person name="Rivero F."/>
            <person name="Putnam N.H."/>
            <person name="West C.M."/>
            <person name="Loomis W.F."/>
            <person name="Chisholm R.L."/>
            <person name="Shaulsky G."/>
            <person name="Strassmann J.E."/>
            <person name="Queller D.C."/>
            <person name="Kuspa A."/>
            <person name="Grigoriev I.V."/>
        </authorList>
    </citation>
    <scope>NUCLEOTIDE SEQUENCE [LARGE SCALE GENOMIC DNA]</scope>
    <source>
        <strain evidence="14">QSDP1</strain>
    </source>
</reference>
<evidence type="ECO:0000256" key="12">
    <source>
        <dbReference type="PIRSR" id="PIRSR602401-1"/>
    </source>
</evidence>
<keyword evidence="8" id="KW-0560">Oxidoreductase</keyword>